<evidence type="ECO:0000256" key="7">
    <source>
        <dbReference type="ARBA" id="ARBA00023139"/>
    </source>
</evidence>
<evidence type="ECO:0000256" key="2">
    <source>
        <dbReference type="ARBA" id="ARBA00004635"/>
    </source>
</evidence>
<feature type="region of interest" description="Disordered" evidence="12">
    <location>
        <begin position="85"/>
        <end position="140"/>
    </location>
</feature>
<dbReference type="InterPro" id="IPR000527">
    <property type="entry name" value="Flag_Lring"/>
</dbReference>
<comment type="caution">
    <text evidence="13">The sequence shown here is derived from an EMBL/GenBank/DDBJ whole genome shotgun (WGS) entry which is preliminary data.</text>
</comment>
<dbReference type="PANTHER" id="PTHR34933:SF1">
    <property type="entry name" value="FLAGELLAR L-RING PROTEIN"/>
    <property type="match status" value="1"/>
</dbReference>
<gene>
    <name evidence="11" type="primary">flgH</name>
    <name evidence="13" type="ORF">MED297_02457</name>
</gene>
<dbReference type="EMBL" id="AAOE01000010">
    <property type="protein sequence ID" value="EAR09445.1"/>
    <property type="molecule type" value="Genomic_DNA"/>
</dbReference>
<keyword evidence="9 11" id="KW-0998">Cell outer membrane</keyword>
<dbReference type="PANTHER" id="PTHR34933">
    <property type="entry name" value="FLAGELLAR L-RING PROTEIN"/>
    <property type="match status" value="1"/>
</dbReference>
<dbReference type="HOGENOM" id="CLU_069313_0_2_6"/>
<evidence type="ECO:0000256" key="12">
    <source>
        <dbReference type="SAM" id="MobiDB-lite"/>
    </source>
</evidence>
<evidence type="ECO:0000313" key="13">
    <source>
        <dbReference type="EMBL" id="EAR09445.1"/>
    </source>
</evidence>
<dbReference type="STRING" id="314283.MED297_02457"/>
<dbReference type="GO" id="GO:0009427">
    <property type="term" value="C:bacterial-type flagellum basal body, distal rod, L ring"/>
    <property type="evidence" value="ECO:0007669"/>
    <property type="project" value="InterPro"/>
</dbReference>
<dbReference type="GO" id="GO:0009279">
    <property type="term" value="C:cell outer membrane"/>
    <property type="evidence" value="ECO:0007669"/>
    <property type="project" value="UniProtKB-SubCell"/>
</dbReference>
<keyword evidence="14" id="KW-1185">Reference proteome</keyword>
<organism evidence="13 14">
    <name type="scientific">Reinekea blandensis MED297</name>
    <dbReference type="NCBI Taxonomy" id="314283"/>
    <lineage>
        <taxon>Bacteria</taxon>
        <taxon>Pseudomonadati</taxon>
        <taxon>Pseudomonadota</taxon>
        <taxon>Gammaproteobacteria</taxon>
        <taxon>Oceanospirillales</taxon>
        <taxon>Saccharospirillaceae</taxon>
        <taxon>Reinekea</taxon>
    </lineage>
</organism>
<evidence type="ECO:0000256" key="1">
    <source>
        <dbReference type="ARBA" id="ARBA00002591"/>
    </source>
</evidence>
<comment type="function">
    <text evidence="1 11">Assembles around the rod to form the L-ring and probably protects the motor/basal body from shearing forces during rotation.</text>
</comment>
<evidence type="ECO:0000256" key="8">
    <source>
        <dbReference type="ARBA" id="ARBA00023143"/>
    </source>
</evidence>
<keyword evidence="13" id="KW-0969">Cilium</keyword>
<dbReference type="Pfam" id="PF02107">
    <property type="entry name" value="FlgH"/>
    <property type="match status" value="1"/>
</dbReference>
<evidence type="ECO:0000256" key="9">
    <source>
        <dbReference type="ARBA" id="ARBA00023237"/>
    </source>
</evidence>
<keyword evidence="5 11" id="KW-0732">Signal</keyword>
<keyword evidence="10 11" id="KW-0449">Lipoprotein</keyword>
<dbReference type="GO" id="GO:0071973">
    <property type="term" value="P:bacterial-type flagellum-dependent cell motility"/>
    <property type="evidence" value="ECO:0007669"/>
    <property type="project" value="InterPro"/>
</dbReference>
<comment type="subcellular location">
    <subcellularLocation>
        <location evidence="11">Cell outer membrane</location>
        <topology evidence="11">Lipid-anchor</topology>
    </subcellularLocation>
    <subcellularLocation>
        <location evidence="11">Bacterial flagellum basal body</location>
    </subcellularLocation>
    <subcellularLocation>
        <location evidence="2">Membrane</location>
        <topology evidence="2">Lipid-anchor</topology>
    </subcellularLocation>
</comment>
<evidence type="ECO:0000256" key="6">
    <source>
        <dbReference type="ARBA" id="ARBA00023136"/>
    </source>
</evidence>
<name>A4BEL8_9GAMM</name>
<comment type="subunit">
    <text evidence="4 11">The basal body constitutes a major portion of the flagellar organelle and consists of four rings (L,P,S, and M) mounted on a central rod.</text>
</comment>
<protein>
    <recommendedName>
        <fullName evidence="11">Flagellar L-ring protein</fullName>
    </recommendedName>
    <alternativeName>
        <fullName evidence="11">Basal body L-ring protein</fullName>
    </alternativeName>
</protein>
<dbReference type="Proteomes" id="UP000005953">
    <property type="component" value="Unassembled WGS sequence"/>
</dbReference>
<dbReference type="NCBIfam" id="NF001304">
    <property type="entry name" value="PRK00249.1-4"/>
    <property type="match status" value="1"/>
</dbReference>
<dbReference type="RefSeq" id="WP_008047085.1">
    <property type="nucleotide sequence ID" value="NZ_CH724153.1"/>
</dbReference>
<proteinExistence type="inferred from homology"/>
<evidence type="ECO:0000256" key="5">
    <source>
        <dbReference type="ARBA" id="ARBA00022729"/>
    </source>
</evidence>
<dbReference type="AlphaFoldDB" id="A4BEL8"/>
<comment type="similarity">
    <text evidence="3 11">Belongs to the FlgH family.</text>
</comment>
<keyword evidence="13" id="KW-0966">Cell projection</keyword>
<dbReference type="GO" id="GO:0003774">
    <property type="term" value="F:cytoskeletal motor activity"/>
    <property type="evidence" value="ECO:0007669"/>
    <property type="project" value="InterPro"/>
</dbReference>
<evidence type="ECO:0000256" key="10">
    <source>
        <dbReference type="ARBA" id="ARBA00023288"/>
    </source>
</evidence>
<accession>A4BEL8</accession>
<dbReference type="HAMAP" id="MF_00415">
    <property type="entry name" value="FlgH"/>
    <property type="match status" value="1"/>
</dbReference>
<evidence type="ECO:0000256" key="4">
    <source>
        <dbReference type="ARBA" id="ARBA00011439"/>
    </source>
</evidence>
<evidence type="ECO:0000313" key="14">
    <source>
        <dbReference type="Proteomes" id="UP000005953"/>
    </source>
</evidence>
<dbReference type="OrthoDB" id="9789463at2"/>
<dbReference type="PRINTS" id="PR01008">
    <property type="entry name" value="FLGLRINGFLGH"/>
</dbReference>
<reference evidence="13 14" key="1">
    <citation type="submission" date="2006-02" db="EMBL/GenBank/DDBJ databases">
        <authorList>
            <person name="Pinhassi J."/>
            <person name="Pedros-Alio C."/>
            <person name="Ferriera S."/>
            <person name="Johnson J."/>
            <person name="Kravitz S."/>
            <person name="Halpern A."/>
            <person name="Remington K."/>
            <person name="Beeson K."/>
            <person name="Tran B."/>
            <person name="Rogers Y.-H."/>
            <person name="Friedman R."/>
            <person name="Venter J.C."/>
        </authorList>
    </citation>
    <scope>NUCLEOTIDE SEQUENCE [LARGE SCALE GENOMIC DNA]</scope>
    <source>
        <strain evidence="13 14">MED297</strain>
    </source>
</reference>
<keyword evidence="8 11" id="KW-0975">Bacterial flagellum</keyword>
<keyword evidence="13" id="KW-0282">Flagellum</keyword>
<dbReference type="PROSITE" id="PS51257">
    <property type="entry name" value="PROKAR_LIPOPROTEIN"/>
    <property type="match status" value="1"/>
</dbReference>
<feature type="compositionally biased region" description="Low complexity" evidence="12">
    <location>
        <begin position="89"/>
        <end position="103"/>
    </location>
</feature>
<keyword evidence="7" id="KW-0564">Palmitate</keyword>
<feature type="region of interest" description="Disordered" evidence="12">
    <location>
        <begin position="26"/>
        <end position="52"/>
    </location>
</feature>
<keyword evidence="6 11" id="KW-0472">Membrane</keyword>
<sequence>MSILRNLLIGLTAVIMTGCGSMQIANLPSPPQPGDPEFAPVPSDSLVPPPNTGGSLYADAYGMSLYGDKKARRVGDIITVLLDEQTQGSKSSASNTSKTSEATISAPSVGGIGPIDQLGASIQGDRSFSGRGDADQSNSLSGNITVTVSEVLPNGVLRVRGEKWITLNNGSEFIRIQGMLRPDDINLDNTVSSQKLADARISYSGAGAIANSSKQGWLSAFFNSPVFPF</sequence>
<evidence type="ECO:0000256" key="11">
    <source>
        <dbReference type="HAMAP-Rule" id="MF_00415"/>
    </source>
</evidence>
<evidence type="ECO:0000256" key="3">
    <source>
        <dbReference type="ARBA" id="ARBA00006929"/>
    </source>
</evidence>